<keyword evidence="3" id="KW-1185">Reference proteome</keyword>
<reference evidence="2 3" key="1">
    <citation type="journal article" date="2024" name="bioRxiv">
        <title>A reference genome for Trichogramma kaykai: A tiny desert-dwelling parasitoid wasp with competing sex-ratio distorters.</title>
        <authorList>
            <person name="Culotta J."/>
            <person name="Lindsey A.R."/>
        </authorList>
    </citation>
    <scope>NUCLEOTIDE SEQUENCE [LARGE SCALE GENOMIC DNA]</scope>
    <source>
        <strain evidence="2 3">KSX58</strain>
    </source>
</reference>
<evidence type="ECO:0000313" key="3">
    <source>
        <dbReference type="Proteomes" id="UP001627154"/>
    </source>
</evidence>
<dbReference type="PANTHER" id="PTHR13650:SF0">
    <property type="entry name" value="SPATACSIN"/>
    <property type="match status" value="1"/>
</dbReference>
<proteinExistence type="predicted"/>
<dbReference type="EMBL" id="JBJJXI010000125">
    <property type="protein sequence ID" value="KAL3388883.1"/>
    <property type="molecule type" value="Genomic_DNA"/>
</dbReference>
<dbReference type="Pfam" id="PF14649">
    <property type="entry name" value="Spatacsin_C"/>
    <property type="match status" value="1"/>
</dbReference>
<sequence>MSSSSAARSTASLVDGLKLSPELVNVWTGWIALGDREIVREASAKGLHIELAHKFLEKRRNCTPQEARMYFNKEVEIWVNGLLKKGQIHRASHVLKNVVGSMNFFVCELFRDEILLMSILLFQGKVPADYIKTTCMNSKDSGLRNFLAKHVESLFTIEEKEAWNMIHLIAEHESDLKLSDNLLSQENLEKILKLPQKMKDALYTELYFYCYKPEIVAYLKDNVVWDYLLANNKLDLLKFWIDLYYSSDKSLDLSSNLERSDIQLLLSTLKITNEMISSIESSNAMPLVKNEIFNYLSSYGIFSPSECKNAKLILSRLFGECYTLSEIPSILLKTTCNVEKNDFFSKIDTIRISRDYADTGNISEINVKNKALFDSMKKMCTHLTTDDIKDLVETGISETINYLSDCATTYLMENPVIAFTLIFLHYSRCKQSTSLREIFNDRNDSGIQLKTINISKNVLDSVISQLSYLKYETETKAAKSSITMYQLLDGCEKFQSPIFFKWRFKQAKMLDFSNEKLAKKYGHKEQLNYIYYLKEGRPNMAINMLKQDRLTTGGSLSSTLKSQVTLHAHVFALRNVKNVAIVSGCLAFIEMLGMNSENLKLHVAAANLVQRELNVCIGTNLEAMIYNSQQDLKLVMNYVERSFHSKLTISLLDNNDSFVEALKNWDVIVRLARIQNASLPTSMLKFLAANDAWFEFALLGEIFAYPVSQMVECIQHFDSTSLREHLLLSLKNPQLLEDATVCKDILSDHNDDLWLMILKCHESPNPPEALRQAARLLKSPILIVLATCYEPTSIASYFCTWIVISTDNLELTEIYEGCMENQVWTARDVASLYRDVISRGYVSTLLRGWQIFLPENPLKMFVQYLTQCIDYCDFEDRQGFLENFIGVCLELENNAMMDWECDEATYWQNVYWIHSVAINCIIVSLDDSLDSTYSRLQLLTTLKNENFHSKLSVDAPNFDLLLEYTKILAETGVSLNYSSFDTTLKTNDPVVEIERCINELLLLQHYQCALKLAQTANVNASSIILAQCREEFQRHSKQGGVVTSDFWQRCFDNFEKYYVCHEKAAEFFVEHAEKVKSYKSRYEILKLASEILEKSSQDRRVCDTVEMAMWKSCILAGPENIDIESREQVFSKLKTELMSSLSGLQVNCSLVDEAEKLAVETLIGRMLDAGRLDTALRIGAIFSHRNKDVQILMLCLSLAEGELSPYQLFAHQRALLCDTKRPKQRSVTLKSLGLQRLPSSNSLNLSIESGTPPSTITASTIDVLKQEKLDCLSLLTNSVETLNHGADIGMRVLLCYHLALHLGKNYEVLLTHNDPMHLLQEVVAGTHEWKLEIARDIITAYQIENQKVAHFLADEIVAHITQIIEDGQNEPTAAWNYNMNLQSVIELCKDTSLLGSKLLDMARKLLGHSHGEKRNLVTLKIIVELLIRSHDCFTASCNMEGIASVLKKCQQLANSLQNLKHWSLLVRLVTGVGRFTEMNYIFQILKEHDQFEFLLGRGLDKIPGLRMAMLDFLKRHCPENKDLFNIVALHFRLYYEIALMWESEAKDVINELVNEAKKECGRVVYSSNVELNFTRNESTEKRLQLVVANLTHATQYFLQDNKLNLANRCSHQAQLVALQISLCSRASVNATFPCLLNLQAEEINRAISRHLSFSQALIVARAYEHHVDWASAIYHHCLINGESKYLRDFITSKCLTASVAVDCARRYRLEKTISKLMSENMQVLVAKVNDNECKYVLASQLGFRKIVEDMLDDPAVGAYLKDTVFRRRYMGNEML</sequence>
<evidence type="ECO:0000313" key="2">
    <source>
        <dbReference type="EMBL" id="KAL3388883.1"/>
    </source>
</evidence>
<feature type="domain" description="Spatacsin C-terminal" evidence="1">
    <location>
        <begin position="1393"/>
        <end position="1708"/>
    </location>
</feature>
<accession>A0ABD2W7K5</accession>
<evidence type="ECO:0000259" key="1">
    <source>
        <dbReference type="Pfam" id="PF14649"/>
    </source>
</evidence>
<protein>
    <recommendedName>
        <fullName evidence="1">Spatacsin C-terminal domain-containing protein</fullName>
    </recommendedName>
</protein>
<gene>
    <name evidence="2" type="ORF">TKK_016059</name>
</gene>
<name>A0ABD2W7K5_9HYME</name>
<dbReference type="InterPro" id="IPR028107">
    <property type="entry name" value="Spatacsin_C_dom"/>
</dbReference>
<dbReference type="PANTHER" id="PTHR13650">
    <property type="entry name" value="SPATACSIN"/>
    <property type="match status" value="1"/>
</dbReference>
<dbReference type="Proteomes" id="UP001627154">
    <property type="component" value="Unassembled WGS sequence"/>
</dbReference>
<comment type="caution">
    <text evidence="2">The sequence shown here is derived from an EMBL/GenBank/DDBJ whole genome shotgun (WGS) entry which is preliminary data.</text>
</comment>
<organism evidence="2 3">
    <name type="scientific">Trichogramma kaykai</name>
    <dbReference type="NCBI Taxonomy" id="54128"/>
    <lineage>
        <taxon>Eukaryota</taxon>
        <taxon>Metazoa</taxon>
        <taxon>Ecdysozoa</taxon>
        <taxon>Arthropoda</taxon>
        <taxon>Hexapoda</taxon>
        <taxon>Insecta</taxon>
        <taxon>Pterygota</taxon>
        <taxon>Neoptera</taxon>
        <taxon>Endopterygota</taxon>
        <taxon>Hymenoptera</taxon>
        <taxon>Apocrita</taxon>
        <taxon>Proctotrupomorpha</taxon>
        <taxon>Chalcidoidea</taxon>
        <taxon>Trichogrammatidae</taxon>
        <taxon>Trichogramma</taxon>
    </lineage>
</organism>
<dbReference type="InterPro" id="IPR028103">
    <property type="entry name" value="Spatacsin"/>
</dbReference>